<keyword evidence="8" id="KW-0868">Chloride</keyword>
<evidence type="ECO:0000256" key="2">
    <source>
        <dbReference type="ARBA" id="ARBA00022448"/>
    </source>
</evidence>
<feature type="transmembrane region" description="Helical" evidence="10">
    <location>
        <begin position="243"/>
        <end position="263"/>
    </location>
</feature>
<dbReference type="PANTHER" id="PTHR43427:SF6">
    <property type="entry name" value="CHLORIDE CHANNEL PROTEIN CLC-E"/>
    <property type="match status" value="1"/>
</dbReference>
<dbReference type="GO" id="GO:0034707">
    <property type="term" value="C:chloride channel complex"/>
    <property type="evidence" value="ECO:0007669"/>
    <property type="project" value="UniProtKB-KW"/>
</dbReference>
<feature type="transmembrane region" description="Helical" evidence="10">
    <location>
        <begin position="29"/>
        <end position="50"/>
    </location>
</feature>
<accession>A0A917C6R0</accession>
<dbReference type="InterPro" id="IPR014743">
    <property type="entry name" value="Cl-channel_core"/>
</dbReference>
<organism evidence="11 12">
    <name type="scientific">Azorhizobium oxalatiphilum</name>
    <dbReference type="NCBI Taxonomy" id="980631"/>
    <lineage>
        <taxon>Bacteria</taxon>
        <taxon>Pseudomonadati</taxon>
        <taxon>Pseudomonadota</taxon>
        <taxon>Alphaproteobacteria</taxon>
        <taxon>Hyphomicrobiales</taxon>
        <taxon>Xanthobacteraceae</taxon>
        <taxon>Azorhizobium</taxon>
    </lineage>
</organism>
<dbReference type="GO" id="GO:0005254">
    <property type="term" value="F:chloride channel activity"/>
    <property type="evidence" value="ECO:0007669"/>
    <property type="project" value="UniProtKB-KW"/>
</dbReference>
<evidence type="ECO:0000256" key="9">
    <source>
        <dbReference type="ARBA" id="ARBA00023303"/>
    </source>
</evidence>
<keyword evidence="9" id="KW-0407">Ion channel</keyword>
<reference evidence="11" key="2">
    <citation type="submission" date="2020-09" db="EMBL/GenBank/DDBJ databases">
        <authorList>
            <person name="Sun Q."/>
            <person name="Sedlacek I."/>
        </authorList>
    </citation>
    <scope>NUCLEOTIDE SEQUENCE</scope>
    <source>
        <strain evidence="11">CCM 7897</strain>
    </source>
</reference>
<proteinExistence type="predicted"/>
<protein>
    <submittedName>
        <fullName evidence="11">Chloride channel protein</fullName>
    </submittedName>
</protein>
<feature type="transmembrane region" description="Helical" evidence="10">
    <location>
        <begin position="404"/>
        <end position="421"/>
    </location>
</feature>
<dbReference type="InterPro" id="IPR046342">
    <property type="entry name" value="CBS_dom_sf"/>
</dbReference>
<feature type="transmembrane region" description="Helical" evidence="10">
    <location>
        <begin position="275"/>
        <end position="294"/>
    </location>
</feature>
<feature type="transmembrane region" description="Helical" evidence="10">
    <location>
        <begin position="306"/>
        <end position="328"/>
    </location>
</feature>
<dbReference type="EMBL" id="BMCT01000005">
    <property type="protein sequence ID" value="GGF73455.1"/>
    <property type="molecule type" value="Genomic_DNA"/>
</dbReference>
<evidence type="ECO:0000256" key="10">
    <source>
        <dbReference type="SAM" id="Phobius"/>
    </source>
</evidence>
<sequence>MAAPGDVNPPDAARGLAARLRALVRAREVGLVGLAVVVGVLAGIGVTAISRGAELLHHLLYGAPRISSLPAVPTHLLLWPAVGGLIMGGVILALKRWRPHSIVDPIEANALHGGRMSLTDSVILSAQTMLANGFGASVGMEAGYTQTGSGIASKLGQWLRLRRMDMRVLVGCGAAGGIAAAFQAPLTGAFYGFELIIGVYAIPAAAPVMASALVAYLTASQLGAISTPITVPPTGALDPSSYLPFLLLGLIAGVVSIGIMRLVTLVEQGFVKSGLPAWLRPAVGGLGVGVLAYFSPQVLSSGEGALHINIGTGVTSVVLLVLVLKVCASALSLGSGFRGGLFFSSLFMGSMLGKLYAGGVEWLVPGLGLDPVIAAVVGMGALAVGVVGGPFTMTFLTLEITGDLHIAGIVLTASIACSLLVRETFGYSFSTWRMHLRGETIRSALDIGWLRALTVERMMRPDVAVFGADADLIAFRAAFPLGAAKTVVLHDAEGRYAGLVTVAEAYYGDLPPETRMGTLAHLTGEVLLPDMNVKEAAAAFHRTQSETLAVVDNPVSRHVVGLLGEAFVLRRYAEELDKARRDVAGDR</sequence>
<evidence type="ECO:0000256" key="3">
    <source>
        <dbReference type="ARBA" id="ARBA00022692"/>
    </source>
</evidence>
<evidence type="ECO:0000313" key="11">
    <source>
        <dbReference type="EMBL" id="GGF73455.1"/>
    </source>
</evidence>
<evidence type="ECO:0000256" key="1">
    <source>
        <dbReference type="ARBA" id="ARBA00004141"/>
    </source>
</evidence>
<dbReference type="SUPFAM" id="SSF81340">
    <property type="entry name" value="Clc chloride channel"/>
    <property type="match status" value="1"/>
</dbReference>
<keyword evidence="2" id="KW-0813">Transport</keyword>
<reference evidence="11" key="1">
    <citation type="journal article" date="2014" name="Int. J. Syst. Evol. Microbiol.">
        <title>Complete genome sequence of Corynebacterium casei LMG S-19264T (=DSM 44701T), isolated from a smear-ripened cheese.</title>
        <authorList>
            <consortium name="US DOE Joint Genome Institute (JGI-PGF)"/>
            <person name="Walter F."/>
            <person name="Albersmeier A."/>
            <person name="Kalinowski J."/>
            <person name="Ruckert C."/>
        </authorList>
    </citation>
    <scope>NUCLEOTIDE SEQUENCE</scope>
    <source>
        <strain evidence="11">CCM 7897</strain>
    </source>
</reference>
<feature type="transmembrane region" description="Helical" evidence="10">
    <location>
        <begin position="164"/>
        <end position="182"/>
    </location>
</feature>
<dbReference type="RefSeq" id="WP_188581183.1">
    <property type="nucleotide sequence ID" value="NZ_BMCT01000005.1"/>
</dbReference>
<keyword evidence="5" id="KW-0406">Ion transport</keyword>
<evidence type="ECO:0000256" key="5">
    <source>
        <dbReference type="ARBA" id="ARBA00023065"/>
    </source>
</evidence>
<name>A0A917C6R0_9HYPH</name>
<dbReference type="AlphaFoldDB" id="A0A917C6R0"/>
<dbReference type="Proteomes" id="UP000606044">
    <property type="component" value="Unassembled WGS sequence"/>
</dbReference>
<keyword evidence="6 10" id="KW-0472">Membrane</keyword>
<dbReference type="InterPro" id="IPR001807">
    <property type="entry name" value="ClC"/>
</dbReference>
<feature type="transmembrane region" description="Helical" evidence="10">
    <location>
        <begin position="372"/>
        <end position="392"/>
    </location>
</feature>
<evidence type="ECO:0000256" key="6">
    <source>
        <dbReference type="ARBA" id="ARBA00023136"/>
    </source>
</evidence>
<comment type="subcellular location">
    <subcellularLocation>
        <location evidence="1">Membrane</location>
        <topology evidence="1">Multi-pass membrane protein</topology>
    </subcellularLocation>
</comment>
<dbReference type="PRINTS" id="PR00762">
    <property type="entry name" value="CLCHANNEL"/>
</dbReference>
<keyword evidence="7" id="KW-0869">Chloride channel</keyword>
<keyword evidence="12" id="KW-1185">Reference proteome</keyword>
<evidence type="ECO:0000313" key="12">
    <source>
        <dbReference type="Proteomes" id="UP000606044"/>
    </source>
</evidence>
<evidence type="ECO:0000256" key="7">
    <source>
        <dbReference type="ARBA" id="ARBA00023173"/>
    </source>
</evidence>
<dbReference type="InterPro" id="IPR050368">
    <property type="entry name" value="ClC-type_chloride_channel"/>
</dbReference>
<keyword evidence="3 10" id="KW-0812">Transmembrane</keyword>
<evidence type="ECO:0000256" key="4">
    <source>
        <dbReference type="ARBA" id="ARBA00022989"/>
    </source>
</evidence>
<gene>
    <name evidence="11" type="ORF">GCM10007301_36580</name>
</gene>
<dbReference type="Pfam" id="PF00654">
    <property type="entry name" value="Voltage_CLC"/>
    <property type="match status" value="1"/>
</dbReference>
<evidence type="ECO:0000256" key="8">
    <source>
        <dbReference type="ARBA" id="ARBA00023214"/>
    </source>
</evidence>
<dbReference type="Gene3D" id="1.10.3080.10">
    <property type="entry name" value="Clc chloride channel"/>
    <property type="match status" value="1"/>
</dbReference>
<dbReference type="SUPFAM" id="SSF54631">
    <property type="entry name" value="CBS-domain pair"/>
    <property type="match status" value="1"/>
</dbReference>
<keyword evidence="4 10" id="KW-1133">Transmembrane helix</keyword>
<dbReference type="CDD" id="cd00400">
    <property type="entry name" value="Voltage_gated_ClC"/>
    <property type="match status" value="1"/>
</dbReference>
<feature type="transmembrane region" description="Helical" evidence="10">
    <location>
        <begin position="76"/>
        <end position="94"/>
    </location>
</feature>
<feature type="transmembrane region" description="Helical" evidence="10">
    <location>
        <begin position="188"/>
        <end position="206"/>
    </location>
</feature>
<feature type="transmembrane region" description="Helical" evidence="10">
    <location>
        <begin position="340"/>
        <end position="360"/>
    </location>
</feature>
<comment type="caution">
    <text evidence="11">The sequence shown here is derived from an EMBL/GenBank/DDBJ whole genome shotgun (WGS) entry which is preliminary data.</text>
</comment>
<dbReference type="PANTHER" id="PTHR43427">
    <property type="entry name" value="CHLORIDE CHANNEL PROTEIN CLC-E"/>
    <property type="match status" value="1"/>
</dbReference>